<evidence type="ECO:0000256" key="1">
    <source>
        <dbReference type="SAM" id="MobiDB-lite"/>
    </source>
</evidence>
<keyword evidence="3" id="KW-1185">Reference proteome</keyword>
<feature type="compositionally biased region" description="Polar residues" evidence="1">
    <location>
        <begin position="73"/>
        <end position="86"/>
    </location>
</feature>
<proteinExistence type="predicted"/>
<dbReference type="AlphaFoldDB" id="A0A9Q1C5G0"/>
<dbReference type="EMBL" id="JAIZAY010000007">
    <property type="protein sequence ID" value="KAJ8039026.1"/>
    <property type="molecule type" value="Genomic_DNA"/>
</dbReference>
<evidence type="ECO:0000313" key="2">
    <source>
        <dbReference type="EMBL" id="KAJ8039026.1"/>
    </source>
</evidence>
<feature type="region of interest" description="Disordered" evidence="1">
    <location>
        <begin position="42"/>
        <end position="86"/>
    </location>
</feature>
<name>A0A9Q1C5G0_HOLLE</name>
<protein>
    <submittedName>
        <fullName evidence="2">Uncharacterized protein</fullName>
    </submittedName>
</protein>
<organism evidence="2 3">
    <name type="scientific">Holothuria leucospilota</name>
    <name type="common">Black long sea cucumber</name>
    <name type="synonym">Mertensiothuria leucospilota</name>
    <dbReference type="NCBI Taxonomy" id="206669"/>
    <lineage>
        <taxon>Eukaryota</taxon>
        <taxon>Metazoa</taxon>
        <taxon>Echinodermata</taxon>
        <taxon>Eleutherozoa</taxon>
        <taxon>Echinozoa</taxon>
        <taxon>Holothuroidea</taxon>
        <taxon>Aspidochirotacea</taxon>
        <taxon>Aspidochirotida</taxon>
        <taxon>Holothuriidae</taxon>
        <taxon>Holothuria</taxon>
    </lineage>
</organism>
<evidence type="ECO:0000313" key="3">
    <source>
        <dbReference type="Proteomes" id="UP001152320"/>
    </source>
</evidence>
<comment type="caution">
    <text evidence="2">The sequence shown here is derived from an EMBL/GenBank/DDBJ whole genome shotgun (WGS) entry which is preliminary data.</text>
</comment>
<gene>
    <name evidence="2" type="ORF">HOLleu_16611</name>
</gene>
<feature type="compositionally biased region" description="Polar residues" evidence="1">
    <location>
        <begin position="52"/>
        <end position="61"/>
    </location>
</feature>
<reference evidence="2" key="1">
    <citation type="submission" date="2021-10" db="EMBL/GenBank/DDBJ databases">
        <title>Tropical sea cucumber genome reveals ecological adaptation and Cuvierian tubules defense mechanism.</title>
        <authorList>
            <person name="Chen T."/>
        </authorList>
    </citation>
    <scope>NUCLEOTIDE SEQUENCE</scope>
    <source>
        <strain evidence="2">Nanhai2018</strain>
        <tissue evidence="2">Muscle</tissue>
    </source>
</reference>
<dbReference type="Proteomes" id="UP001152320">
    <property type="component" value="Chromosome 7"/>
</dbReference>
<accession>A0A9Q1C5G0</accession>
<sequence length="127" mass="14093">MTGPSQSSSIFREHFTDDYDPSLALKEKMGLAAGKLKRTPLSGKFPTVKVPSKSSGMQTKRSGGAEESRPNIRLSTSKEVTPSTSGALWQPVWKKPRLSLEKRQRKEVMSCLGWNCIIVTLECQQSH</sequence>